<dbReference type="InterPro" id="IPR005100">
    <property type="entry name" value="NGN-domain"/>
</dbReference>
<sequence>MAESRDILELGNGKRRKIMHSEPLFPTLVTFGAETLRGEDDEELDADELIYFDPSDDEDSDGICPGRLTTNRIFGGGHETAVQLAKDRYLRNGCDKSISDSTSPEFEAAKFEWAYAVTEGPEFPPAPIWAIKATRGREWDVVCTILEIAQQLSDEDDILSACTTPAAPGVVYIECTSESVVRRLLSCVAFTRRTVGPRQISFEDLKRSLVSSPPPIQEGSWVRIGSTGQYKRDLAWVLRYDEETSSAFLYLLPRWRTDEGAHGDAVTRTGLEQTCSSDEVRGYQALLPQHLNGPLDRAVHCYEYGQSFHFGFLLCRALLSNLDIHHVNPSTQELALWTESPMYDFAEHVVDRERVDLNVTQTAALFTHSINQQLAAAKTPPRLQIGHRVRLVDEGGGFGSASGWVRSVNENSVHVIMYDKEGGNLVSAHWSAAQTILDLRVGNRVMVTKGPWGGLRARITRVNLLEAEVEIACDAGNNEQLDGAEAPNSSQNVMHGLISRANKRRLSVAVPPRFSSITLPWGIVGVDSKSVMFQQAIDLTSSDPSPDPRLNTKDPYIQMEHEHRSESGYCQNRGKGS</sequence>
<accession>A0AAW0AVK4</accession>
<evidence type="ECO:0000256" key="1">
    <source>
        <dbReference type="SAM" id="MobiDB-lite"/>
    </source>
</evidence>
<organism evidence="3 4">
    <name type="scientific">Favolaschia claudopus</name>
    <dbReference type="NCBI Taxonomy" id="2862362"/>
    <lineage>
        <taxon>Eukaryota</taxon>
        <taxon>Fungi</taxon>
        <taxon>Dikarya</taxon>
        <taxon>Basidiomycota</taxon>
        <taxon>Agaricomycotina</taxon>
        <taxon>Agaricomycetes</taxon>
        <taxon>Agaricomycetidae</taxon>
        <taxon>Agaricales</taxon>
        <taxon>Marasmiineae</taxon>
        <taxon>Mycenaceae</taxon>
        <taxon>Favolaschia</taxon>
    </lineage>
</organism>
<name>A0AAW0AVK4_9AGAR</name>
<keyword evidence="4" id="KW-1185">Reference proteome</keyword>
<dbReference type="EMBL" id="JAWWNJ010000048">
    <property type="protein sequence ID" value="KAK7017377.1"/>
    <property type="molecule type" value="Genomic_DNA"/>
</dbReference>
<evidence type="ECO:0000259" key="2">
    <source>
        <dbReference type="Pfam" id="PF03439"/>
    </source>
</evidence>
<dbReference type="Proteomes" id="UP001362999">
    <property type="component" value="Unassembled WGS sequence"/>
</dbReference>
<feature type="region of interest" description="Disordered" evidence="1">
    <location>
        <begin position="538"/>
        <end position="577"/>
    </location>
</feature>
<dbReference type="GO" id="GO:0006354">
    <property type="term" value="P:DNA-templated transcription elongation"/>
    <property type="evidence" value="ECO:0007669"/>
    <property type="project" value="InterPro"/>
</dbReference>
<evidence type="ECO:0000313" key="4">
    <source>
        <dbReference type="Proteomes" id="UP001362999"/>
    </source>
</evidence>
<gene>
    <name evidence="3" type="ORF">R3P38DRAFT_1324824</name>
</gene>
<comment type="caution">
    <text evidence="3">The sequence shown here is derived from an EMBL/GenBank/DDBJ whole genome shotgun (WGS) entry which is preliminary data.</text>
</comment>
<protein>
    <recommendedName>
        <fullName evidence="2">NGN domain-containing protein</fullName>
    </recommendedName>
</protein>
<dbReference type="InterPro" id="IPR036735">
    <property type="entry name" value="NGN_dom_sf"/>
</dbReference>
<dbReference type="AlphaFoldDB" id="A0AAW0AVK4"/>
<feature type="domain" description="NGN" evidence="2">
    <location>
        <begin position="128"/>
        <end position="207"/>
    </location>
</feature>
<proteinExistence type="predicted"/>
<dbReference type="Pfam" id="PF03439">
    <property type="entry name" value="Spt5-NGN"/>
    <property type="match status" value="1"/>
</dbReference>
<dbReference type="Gene3D" id="3.30.70.940">
    <property type="entry name" value="NusG, N-terminal domain"/>
    <property type="match status" value="1"/>
</dbReference>
<reference evidence="3 4" key="1">
    <citation type="journal article" date="2024" name="J Genomics">
        <title>Draft genome sequencing and assembly of Favolaschia claudopus CIRM-BRFM 2984 isolated from oak limbs.</title>
        <authorList>
            <person name="Navarro D."/>
            <person name="Drula E."/>
            <person name="Chaduli D."/>
            <person name="Cazenave R."/>
            <person name="Ahrendt S."/>
            <person name="Wang J."/>
            <person name="Lipzen A."/>
            <person name="Daum C."/>
            <person name="Barry K."/>
            <person name="Grigoriev I.V."/>
            <person name="Favel A."/>
            <person name="Rosso M.N."/>
            <person name="Martin F."/>
        </authorList>
    </citation>
    <scope>NUCLEOTIDE SEQUENCE [LARGE SCALE GENOMIC DNA]</scope>
    <source>
        <strain evidence="3 4">CIRM-BRFM 2984</strain>
    </source>
</reference>
<evidence type="ECO:0000313" key="3">
    <source>
        <dbReference type="EMBL" id="KAK7017377.1"/>
    </source>
</evidence>